<sequence length="53" mass="5750">MAEVLRGPASAHCESEAGVAPFLMVAVPENLRITFKRLSTELVATEPRRGAIR</sequence>
<dbReference type="AlphaFoldDB" id="A0A7W7MFG5"/>
<name>A0A7W7MFG5_9ACTN</name>
<evidence type="ECO:0000313" key="2">
    <source>
        <dbReference type="Proteomes" id="UP000590511"/>
    </source>
</evidence>
<dbReference type="EMBL" id="JACHNC010000001">
    <property type="protein sequence ID" value="MBB4747900.1"/>
    <property type="molecule type" value="Genomic_DNA"/>
</dbReference>
<protein>
    <submittedName>
        <fullName evidence="1">Uncharacterized protein</fullName>
    </submittedName>
</protein>
<gene>
    <name evidence="1" type="ORF">BJ964_002061</name>
</gene>
<reference evidence="1 2" key="1">
    <citation type="submission" date="2020-08" db="EMBL/GenBank/DDBJ databases">
        <title>Sequencing the genomes of 1000 actinobacteria strains.</title>
        <authorList>
            <person name="Klenk H.-P."/>
        </authorList>
    </citation>
    <scope>NUCLEOTIDE SEQUENCE [LARGE SCALE GENOMIC DNA]</scope>
    <source>
        <strain evidence="1 2">DSM 43150</strain>
    </source>
</reference>
<proteinExistence type="predicted"/>
<evidence type="ECO:0000313" key="1">
    <source>
        <dbReference type="EMBL" id="MBB4747900.1"/>
    </source>
</evidence>
<accession>A0A7W7MFG5</accession>
<organism evidence="1 2">
    <name type="scientific">Actinoplanes lobatus</name>
    <dbReference type="NCBI Taxonomy" id="113568"/>
    <lineage>
        <taxon>Bacteria</taxon>
        <taxon>Bacillati</taxon>
        <taxon>Actinomycetota</taxon>
        <taxon>Actinomycetes</taxon>
        <taxon>Micromonosporales</taxon>
        <taxon>Micromonosporaceae</taxon>
        <taxon>Actinoplanes</taxon>
    </lineage>
</organism>
<dbReference type="Proteomes" id="UP000590511">
    <property type="component" value="Unassembled WGS sequence"/>
</dbReference>
<comment type="caution">
    <text evidence="1">The sequence shown here is derived from an EMBL/GenBank/DDBJ whole genome shotgun (WGS) entry which is preliminary data.</text>
</comment>